<evidence type="ECO:0000313" key="3">
    <source>
        <dbReference type="Proteomes" id="UP000623776"/>
    </source>
</evidence>
<gene>
    <name evidence="2" type="ORF">GCM10007157_32550</name>
</gene>
<evidence type="ECO:0000259" key="1">
    <source>
        <dbReference type="Pfam" id="PF13682"/>
    </source>
</evidence>
<proteinExistence type="predicted"/>
<dbReference type="Gene3D" id="1.20.120.30">
    <property type="entry name" value="Aspartate receptor, ligand-binding domain"/>
    <property type="match status" value="1"/>
</dbReference>
<reference evidence="3" key="1">
    <citation type="journal article" date="2019" name="Int. J. Syst. Evol. Microbiol.">
        <title>The Global Catalogue of Microorganisms (GCM) 10K type strain sequencing project: providing services to taxonomists for standard genome sequencing and annotation.</title>
        <authorList>
            <consortium name="The Broad Institute Genomics Platform"/>
            <consortium name="The Broad Institute Genome Sequencing Center for Infectious Disease"/>
            <person name="Wu L."/>
            <person name="Ma J."/>
        </authorList>
    </citation>
    <scope>NUCLEOTIDE SEQUENCE [LARGE SCALE GENOMIC DNA]</scope>
    <source>
        <strain evidence="3">KCTC 22154</strain>
    </source>
</reference>
<accession>A0A8H9M225</accession>
<organism evidence="2 3">
    <name type="scientific">Vreelandella hamiltonii</name>
    <dbReference type="NCBI Taxonomy" id="502829"/>
    <lineage>
        <taxon>Bacteria</taxon>
        <taxon>Pseudomonadati</taxon>
        <taxon>Pseudomonadota</taxon>
        <taxon>Gammaproteobacteria</taxon>
        <taxon>Oceanospirillales</taxon>
        <taxon>Halomonadaceae</taxon>
        <taxon>Vreelandella</taxon>
    </lineage>
</organism>
<dbReference type="Proteomes" id="UP000623776">
    <property type="component" value="Unassembled WGS sequence"/>
</dbReference>
<evidence type="ECO:0000313" key="2">
    <source>
        <dbReference type="EMBL" id="GGW39051.1"/>
    </source>
</evidence>
<dbReference type="AlphaFoldDB" id="A0A8H9M225"/>
<sequence length="366" mass="40733">MFAFMHPYQTIRRLEQENAALRAELAIARSAQSCRTLSLMTPFEAISLLQTKGARMLESLSKGAADHAQQLASERATLNDMFEQLHVAEQTTQTLHQQRQRLAQADAHYAAPFASEAALQSLRKIAVELARSAGHAHALSVNASLEAAHHPASTQPTPVWPVIAQDIQHISEQTQRLAQQLEQWLEQAGHSLKEDARVLAHQREVANALACTADTAERVITQLSDRARHLYKVIHHGTTTACLEAAKLEHAVWKSHIYHQLLSANVDEHPSDHQHCALGCWYFTGEGQRYQRMDAYRALAVPHRRFHESGLEALRLARQGDHTGQLAALALMEEASITLAEQLDRLMEEAVYDTPLPSPTPLTGMP</sequence>
<dbReference type="Pfam" id="PF13682">
    <property type="entry name" value="CZB"/>
    <property type="match status" value="1"/>
</dbReference>
<feature type="domain" description="Chemoreceptor zinc-binding" evidence="1">
    <location>
        <begin position="250"/>
        <end position="314"/>
    </location>
</feature>
<dbReference type="RefSeq" id="WP_039176802.1">
    <property type="nucleotide sequence ID" value="NZ_BMXN01000029.1"/>
</dbReference>
<name>A0A8H9M225_9GAMM</name>
<dbReference type="InterPro" id="IPR025991">
    <property type="entry name" value="Chemoreceptor_zinc-bind_dom"/>
</dbReference>
<keyword evidence="3" id="KW-1185">Reference proteome</keyword>
<comment type="caution">
    <text evidence="2">The sequence shown here is derived from an EMBL/GenBank/DDBJ whole genome shotgun (WGS) entry which is preliminary data.</text>
</comment>
<dbReference type="EMBL" id="BMXN01000029">
    <property type="protein sequence ID" value="GGW39051.1"/>
    <property type="molecule type" value="Genomic_DNA"/>
</dbReference>
<protein>
    <submittedName>
        <fullName evidence="2">Chemotaxis protein</fullName>
    </submittedName>
</protein>